<proteinExistence type="predicted"/>
<dbReference type="AlphaFoldDB" id="A0AA43XKU8"/>
<accession>A0AA43XKU8</accession>
<gene>
    <name evidence="1" type="ORF">ISALK_04275</name>
</gene>
<dbReference type="RefSeq" id="WP_160719406.1">
    <property type="nucleotide sequence ID" value="NZ_SUMG01000003.1"/>
</dbReference>
<reference evidence="1 2" key="1">
    <citation type="submission" date="2019-04" db="EMBL/GenBank/DDBJ databases">
        <title>Isachenkonia alkalipeptolytica gen. nov. sp. nov. a new anaerobic, alkiliphilic organothrophic bacterium capable to reduce synthesized ferrihydrite isolated from a soda lake.</title>
        <authorList>
            <person name="Toshchakov S.V."/>
            <person name="Zavarzina D.G."/>
            <person name="Zhilina T.N."/>
            <person name="Kostrikina N.A."/>
            <person name="Kublanov I.V."/>
        </authorList>
    </citation>
    <scope>NUCLEOTIDE SEQUENCE [LARGE SCALE GENOMIC DNA]</scope>
    <source>
        <strain evidence="1 2">Z-1701</strain>
    </source>
</reference>
<dbReference type="Proteomes" id="UP000449710">
    <property type="component" value="Unassembled WGS sequence"/>
</dbReference>
<evidence type="ECO:0000313" key="1">
    <source>
        <dbReference type="EMBL" id="NBG87710.1"/>
    </source>
</evidence>
<dbReference type="PROSITE" id="PS51257">
    <property type="entry name" value="PROKAR_LIPOPROTEIN"/>
    <property type="match status" value="1"/>
</dbReference>
<evidence type="ECO:0000313" key="2">
    <source>
        <dbReference type="Proteomes" id="UP000449710"/>
    </source>
</evidence>
<dbReference type="EMBL" id="SUMG01000003">
    <property type="protein sequence ID" value="NBG87710.1"/>
    <property type="molecule type" value="Genomic_DNA"/>
</dbReference>
<comment type="caution">
    <text evidence="1">The sequence shown here is derived from an EMBL/GenBank/DDBJ whole genome shotgun (WGS) entry which is preliminary data.</text>
</comment>
<name>A0AA43XKU8_9CLOT</name>
<organism evidence="1 2">
    <name type="scientific">Isachenkonia alkalipeptolytica</name>
    <dbReference type="NCBI Taxonomy" id="2565777"/>
    <lineage>
        <taxon>Bacteria</taxon>
        <taxon>Bacillati</taxon>
        <taxon>Bacillota</taxon>
        <taxon>Clostridia</taxon>
        <taxon>Eubacteriales</taxon>
        <taxon>Clostridiaceae</taxon>
        <taxon>Isachenkonia</taxon>
    </lineage>
</organism>
<protein>
    <submittedName>
        <fullName evidence="1">Uncharacterized protein</fullName>
    </submittedName>
</protein>
<keyword evidence="2" id="KW-1185">Reference proteome</keyword>
<sequence>MDKKWMTIPLLIFLLLITQGCTEENGENGEYAENGEEAEAEDDIMYRVEIDEDFKQLLETYPEEEVKEGTQVRFALKEDYEQIFEGWIVNGEDRGQGMEIPYTVEEDLVVEGAYEPFLHIEDLPSYEQAWGPEDEGYDQGRKIFGGYHYQPPILQEYKETLDKEVLLEHFTFDETEYILAKEKNPGDGGNWIRRVELVEVVSREEQDFRVIHSAELSDFGRRGNNPDLTAEVSNNHRYLYITIDYLSFIAEGYPPNEQGEPFVPEENFLQVFDLKEGEIVANHQDLLDQPLSTYNLVPLGEEEMILASDNKGWWRINPEENKGTKLEIGGPYRHTEEKVIPLETLGGGRMFGDSLFLSFSSENIPMCGGYSNFHDLWHVTDQGLELLATTGEMIVLEYDDEREELRVIGGTQEEPEVIIYEVNEPVGDQGDPVTKIKDLDKIDFFERKKTFEKDDPLVGFDEGGFSFTAVEFFPSEGYGMILTPSHYLGRSNYVYTVRNEEGEWERLHLPGMENAAKEGDRVYLKTEEGIFQFDRTELIEFFHEALGMEVEKNDSASGKDT</sequence>